<protein>
    <submittedName>
        <fullName evidence="1">Uncharacterized protein</fullName>
    </submittedName>
</protein>
<accession>A0A1I3D6H0</accession>
<keyword evidence="2" id="KW-1185">Reference proteome</keyword>
<dbReference type="AlphaFoldDB" id="A0A1I3D6H0"/>
<proteinExistence type="predicted"/>
<name>A0A1I3D6H0_9SPHI</name>
<sequence length="38" mass="4268">MQLITLLMHVNLFAFSSFIGTDKGSAITVLSAAYFRRF</sequence>
<dbReference type="EMBL" id="FOQO01000001">
    <property type="protein sequence ID" value="SFH82330.1"/>
    <property type="molecule type" value="Genomic_DNA"/>
</dbReference>
<organism evidence="1 2">
    <name type="scientific">Parapedobacter indicus</name>
    <dbReference type="NCBI Taxonomy" id="1477437"/>
    <lineage>
        <taxon>Bacteria</taxon>
        <taxon>Pseudomonadati</taxon>
        <taxon>Bacteroidota</taxon>
        <taxon>Sphingobacteriia</taxon>
        <taxon>Sphingobacteriales</taxon>
        <taxon>Sphingobacteriaceae</taxon>
        <taxon>Parapedobacter</taxon>
    </lineage>
</organism>
<evidence type="ECO:0000313" key="1">
    <source>
        <dbReference type="EMBL" id="SFH82330.1"/>
    </source>
</evidence>
<dbReference type="STRING" id="1477437.SAMN05444682_101336"/>
<evidence type="ECO:0000313" key="2">
    <source>
        <dbReference type="Proteomes" id="UP000198670"/>
    </source>
</evidence>
<dbReference type="Proteomes" id="UP000198670">
    <property type="component" value="Unassembled WGS sequence"/>
</dbReference>
<reference evidence="1 2" key="1">
    <citation type="submission" date="2016-10" db="EMBL/GenBank/DDBJ databases">
        <authorList>
            <person name="de Groot N.N."/>
        </authorList>
    </citation>
    <scope>NUCLEOTIDE SEQUENCE [LARGE SCALE GENOMIC DNA]</scope>
    <source>
        <strain evidence="1 2">RK1</strain>
    </source>
</reference>
<gene>
    <name evidence="1" type="ORF">SAMN05444682_101336</name>
</gene>